<organism evidence="2 3">
    <name type="scientific">Eimeria necatrix</name>
    <dbReference type="NCBI Taxonomy" id="51315"/>
    <lineage>
        <taxon>Eukaryota</taxon>
        <taxon>Sar</taxon>
        <taxon>Alveolata</taxon>
        <taxon>Apicomplexa</taxon>
        <taxon>Conoidasida</taxon>
        <taxon>Coccidia</taxon>
        <taxon>Eucoccidiorida</taxon>
        <taxon>Eimeriorina</taxon>
        <taxon>Eimeriidae</taxon>
        <taxon>Eimeria</taxon>
    </lineage>
</organism>
<accession>U6N1E0</accession>
<keyword evidence="1" id="KW-0175">Coiled coil</keyword>
<protein>
    <submittedName>
        <fullName evidence="2">Uncharacterized protein</fullName>
    </submittedName>
</protein>
<dbReference type="RefSeq" id="XP_013438774.1">
    <property type="nucleotide sequence ID" value="XM_013583320.1"/>
</dbReference>
<dbReference type="AlphaFoldDB" id="U6N1E0"/>
<reference evidence="2" key="2">
    <citation type="submission" date="2013-10" db="EMBL/GenBank/DDBJ databases">
        <authorList>
            <person name="Aslett M."/>
        </authorList>
    </citation>
    <scope>NUCLEOTIDE SEQUENCE [LARGE SCALE GENOMIC DNA]</scope>
    <source>
        <strain evidence="2">Houghton</strain>
    </source>
</reference>
<evidence type="ECO:0000313" key="2">
    <source>
        <dbReference type="EMBL" id="CDJ70308.1"/>
    </source>
</evidence>
<proteinExistence type="predicted"/>
<gene>
    <name evidence="2" type="ORF">ENH_00081520</name>
</gene>
<name>U6N1E0_9EIME</name>
<dbReference type="Proteomes" id="UP000030754">
    <property type="component" value="Unassembled WGS sequence"/>
</dbReference>
<keyword evidence="3" id="KW-1185">Reference proteome</keyword>
<evidence type="ECO:0000313" key="3">
    <source>
        <dbReference type="Proteomes" id="UP000030754"/>
    </source>
</evidence>
<reference evidence="2" key="1">
    <citation type="submission" date="2013-10" db="EMBL/GenBank/DDBJ databases">
        <title>Genomic analysis of the causative agents of coccidiosis in chickens.</title>
        <authorList>
            <person name="Reid A.J."/>
            <person name="Blake D."/>
            <person name="Billington K."/>
            <person name="Browne H."/>
            <person name="Dunn M."/>
            <person name="Hung S."/>
            <person name="Kawahara F."/>
            <person name="Miranda-Saavedra D."/>
            <person name="Mourier T."/>
            <person name="Nagra H."/>
            <person name="Otto T.D."/>
            <person name="Rawlings N."/>
            <person name="Sanchez A."/>
            <person name="Sanders M."/>
            <person name="Subramaniam C."/>
            <person name="Tay Y."/>
            <person name="Dear P."/>
            <person name="Doerig C."/>
            <person name="Gruber A."/>
            <person name="Parkinson J."/>
            <person name="Shirley M."/>
            <person name="Wan K.L."/>
            <person name="Berriman M."/>
            <person name="Tomley F."/>
            <person name="Pain A."/>
        </authorList>
    </citation>
    <scope>NUCLEOTIDE SEQUENCE [LARGE SCALE GENOMIC DNA]</scope>
    <source>
        <strain evidence="2">Houghton</strain>
    </source>
</reference>
<dbReference type="GeneID" id="25478281"/>
<evidence type="ECO:0000256" key="1">
    <source>
        <dbReference type="SAM" id="Coils"/>
    </source>
</evidence>
<dbReference type="EMBL" id="HG725924">
    <property type="protein sequence ID" value="CDJ70308.1"/>
    <property type="molecule type" value="Genomic_DNA"/>
</dbReference>
<dbReference type="OrthoDB" id="347454at2759"/>
<sequence length="189" mass="21819">MSEVFEAQHRGLDLCVQRLSSSLYGLVDAALVSEDGHLPTLAIDSFLMEVHVISIISSARWLLSLAADVDANLLLQSPRRNREEDLQQHLKEIEKLQQQLQQEAAEGSLPFPTIVLQQQQQQQQQQVKEQRAQQQQAQQQLVGNEEQQQQHSTQQQLQQQPQQQLLLQQQQQQQQEQLPQQQEQLLLQQ</sequence>
<feature type="coiled-coil region" evidence="1">
    <location>
        <begin position="79"/>
        <end position="147"/>
    </location>
</feature>
<dbReference type="VEuPathDB" id="ToxoDB:ENH_00081520"/>